<dbReference type="GO" id="GO:0016020">
    <property type="term" value="C:membrane"/>
    <property type="evidence" value="ECO:0007669"/>
    <property type="project" value="UniProtKB-SubCell"/>
</dbReference>
<dbReference type="Gene3D" id="3.40.1710.10">
    <property type="entry name" value="abc type-2 transporter like domain"/>
    <property type="match status" value="1"/>
</dbReference>
<evidence type="ECO:0000256" key="3">
    <source>
        <dbReference type="ARBA" id="ARBA00022989"/>
    </source>
</evidence>
<evidence type="ECO:0000256" key="4">
    <source>
        <dbReference type="ARBA" id="ARBA00023136"/>
    </source>
</evidence>
<dbReference type="InterPro" id="IPR017500">
    <property type="entry name" value="Phage_infect_YhgE_N"/>
</dbReference>
<evidence type="ECO:0000259" key="6">
    <source>
        <dbReference type="Pfam" id="PF12698"/>
    </source>
</evidence>
<feature type="transmembrane region" description="Helical" evidence="5">
    <location>
        <begin position="924"/>
        <end position="941"/>
    </location>
</feature>
<feature type="transmembrane region" description="Helical" evidence="5">
    <location>
        <begin position="766"/>
        <end position="786"/>
    </location>
</feature>
<reference evidence="7 8" key="1">
    <citation type="submission" date="2020-04" db="EMBL/GenBank/DDBJ databases">
        <title>Genomic insights into acetone-butanol-ethanol (ABE) fermentation by sequencing solventogenic clostridia strains.</title>
        <authorList>
            <person name="Brown S."/>
        </authorList>
    </citation>
    <scope>NUCLEOTIDE SEQUENCE [LARGE SCALE GENOMIC DNA]</scope>
    <source>
        <strain evidence="7 8">DJ011</strain>
    </source>
</reference>
<feature type="transmembrane region" description="Helical" evidence="5">
    <location>
        <begin position="807"/>
        <end position="826"/>
    </location>
</feature>
<comment type="caution">
    <text evidence="7">The sequence shown here is derived from an EMBL/GenBank/DDBJ whole genome shotgun (WGS) entry which is preliminary data.</text>
</comment>
<keyword evidence="8" id="KW-1185">Reference proteome</keyword>
<comment type="subcellular location">
    <subcellularLocation>
        <location evidence="1">Membrane</location>
        <topology evidence="1">Multi-pass membrane protein</topology>
    </subcellularLocation>
</comment>
<evidence type="ECO:0000313" key="8">
    <source>
        <dbReference type="Proteomes" id="UP000563151"/>
    </source>
</evidence>
<protein>
    <submittedName>
        <fullName evidence="7">YhgE/Pip domain-containing protein</fullName>
    </submittedName>
</protein>
<dbReference type="PANTHER" id="PTHR43077:SF5">
    <property type="entry name" value="PHAGE INFECTION PROTEIN"/>
    <property type="match status" value="1"/>
</dbReference>
<feature type="transmembrane region" description="Helical" evidence="5">
    <location>
        <begin position="20"/>
        <end position="43"/>
    </location>
</feature>
<dbReference type="InterPro" id="IPR013525">
    <property type="entry name" value="ABC2_TM"/>
</dbReference>
<evidence type="ECO:0000256" key="5">
    <source>
        <dbReference type="SAM" id="Phobius"/>
    </source>
</evidence>
<feature type="domain" description="ABC-2 type transporter transmembrane" evidence="6">
    <location>
        <begin position="764"/>
        <end position="939"/>
    </location>
</feature>
<evidence type="ECO:0000313" key="7">
    <source>
        <dbReference type="EMBL" id="MBC2397062.1"/>
    </source>
</evidence>
<dbReference type="Pfam" id="PF12698">
    <property type="entry name" value="ABC2_membrane_3"/>
    <property type="match status" value="2"/>
</dbReference>
<dbReference type="GO" id="GO:0140359">
    <property type="term" value="F:ABC-type transporter activity"/>
    <property type="evidence" value="ECO:0007669"/>
    <property type="project" value="InterPro"/>
</dbReference>
<dbReference type="Proteomes" id="UP000563151">
    <property type="component" value="Unassembled WGS sequence"/>
</dbReference>
<accession>A0A923IZJ5</accession>
<dbReference type="Gene3D" id="1.10.287.950">
    <property type="entry name" value="Methyl-accepting chemotaxis protein"/>
    <property type="match status" value="1"/>
</dbReference>
<feature type="transmembrane region" description="Helical" evidence="5">
    <location>
        <begin position="838"/>
        <end position="859"/>
    </location>
</feature>
<dbReference type="InterPro" id="IPR051328">
    <property type="entry name" value="T7SS_ABC-Transporter"/>
</dbReference>
<dbReference type="RefSeq" id="WP_035147826.1">
    <property type="nucleotide sequence ID" value="NZ_JAAZWO010000004.1"/>
</dbReference>
<gene>
    <name evidence="7" type="ORF">HGG79_04595</name>
</gene>
<dbReference type="NCBIfam" id="TIGR03061">
    <property type="entry name" value="pip_yhgE_Nterm"/>
    <property type="match status" value="1"/>
</dbReference>
<dbReference type="AlphaFoldDB" id="A0A923IZJ5"/>
<keyword evidence="4 5" id="KW-0472">Membrane</keyword>
<proteinExistence type="predicted"/>
<organism evidence="7 8">
    <name type="scientific">Clostridium tetanomorphum</name>
    <dbReference type="NCBI Taxonomy" id="1553"/>
    <lineage>
        <taxon>Bacteria</taxon>
        <taxon>Bacillati</taxon>
        <taxon>Bacillota</taxon>
        <taxon>Clostridia</taxon>
        <taxon>Eubacteriales</taxon>
        <taxon>Clostridiaceae</taxon>
        <taxon>Clostridium</taxon>
    </lineage>
</organism>
<dbReference type="EMBL" id="JAAZWO010000004">
    <property type="protein sequence ID" value="MBC2397062.1"/>
    <property type="molecule type" value="Genomic_DNA"/>
</dbReference>
<feature type="domain" description="ABC-2 type transporter transmembrane" evidence="6">
    <location>
        <begin position="21"/>
        <end position="163"/>
    </location>
</feature>
<sequence length="976" mass="106067">MKFLKVLWSDIRNISKSKFLKMTIIAITLLPLAYGGLYLAAFWDPYGKTETLPVAVVNLDSGGEREDVRVKYGDDVVDGLRNNDDLGWRFVKTLKEAEEGLEGDDYYAMLVIPKDFTERVLDVENGKLRKPKVIFKANKKKNYVVGLITDKASTAIEKQIREKAGSKFTEIVVDSLEDVRDGLELATDATYLMKDGVTELKDKVPSLTNALDKIHDGSSTLNEKLGDAKDGSSKLMEGVGALKGKMPELLDGIDRLGNATSMLNENVSDAYDGSVLLRNGASGLYDKLPDLSDGVDQIHDGSQSLSEGIGQVNDKMPDLIDGVKKLKDGAAQLDTGLKTAADSVKLLYDKDEEGNVKKDAGLPAIKNGSDKMRAKISLGIMDKLYEKDGNIRNIDKLCGGFGQIVGGINSLDGIIKSGKVPISEESVEKWQKDAVDMRTLNNLFNILRSEDATDEDKSIALLRIAFILNGDNLDVPVDRLQEIAMDLKEMAMEIEKIPNYNIPNYEKVPQIKALHDIHDALVKLSMGTSGLNKQLSELKTTLAMYQGISAISAGLGQASEGVGGLVEGLDALYQGSNKLYKGLDSLYDNTRNLQDGIGLLYTGSKDLTNGADKFQSTVPVLTNGIAQLTDGTIDLSDGLFKLNKGTETLTDKVGELNQKAPDMEEGVHELYDGSSELTNGLSKLIDGSAKLTDGVSALQGKMPDLQDGVDRLYEGTATLNDSLGKGAEKVSDKLVRSSKTMGDFVGDPIKLDDEPIVEVDKYGLGLSPYFVSLGLWVGALMMFFVVGGETGKDINNVRPASVVLGKYVFCCIIGAFQAILLSLAVMKLGLRPTNIPAYIGFNIFLSCVFIAVAQNLIFLFGDVGKLGVVLMLLLQLTSSGGTFPRELLPTFFDKVNPFLPFTYSISGLREISWGIDPHVLRKDIAILGGVLVAFLTMSIILKRYTDKFQGNVSIEHQKEISLEEETIDTPSNTISQ</sequence>
<keyword evidence="2 5" id="KW-0812">Transmembrane</keyword>
<dbReference type="InterPro" id="IPR017501">
    <property type="entry name" value="Phage_infect_YhgE_C"/>
</dbReference>
<dbReference type="InterPro" id="IPR023908">
    <property type="entry name" value="xxxLxxG_rpt"/>
</dbReference>
<evidence type="ECO:0000256" key="1">
    <source>
        <dbReference type="ARBA" id="ARBA00004141"/>
    </source>
</evidence>
<feature type="transmembrane region" description="Helical" evidence="5">
    <location>
        <begin position="866"/>
        <end position="883"/>
    </location>
</feature>
<dbReference type="PANTHER" id="PTHR43077">
    <property type="entry name" value="TRANSPORT PERMEASE YVFS-RELATED"/>
    <property type="match status" value="1"/>
</dbReference>
<dbReference type="NCBIfam" id="TIGR03062">
    <property type="entry name" value="pip_yhgE_Cterm"/>
    <property type="match status" value="1"/>
</dbReference>
<dbReference type="NCBIfam" id="TIGR03057">
    <property type="entry name" value="xxxLxxG_by_4"/>
    <property type="match status" value="2"/>
</dbReference>
<evidence type="ECO:0000256" key="2">
    <source>
        <dbReference type="ARBA" id="ARBA00022692"/>
    </source>
</evidence>
<name>A0A923IZJ5_CLOTT</name>
<keyword evidence="3 5" id="KW-1133">Transmembrane helix</keyword>